<evidence type="ECO:0000256" key="1">
    <source>
        <dbReference type="ARBA" id="ARBA00004141"/>
    </source>
</evidence>
<keyword evidence="10" id="KW-1185">Reference proteome</keyword>
<dbReference type="PANTHER" id="PTHR32322:SF2">
    <property type="entry name" value="EAMA DOMAIN-CONTAINING PROTEIN"/>
    <property type="match status" value="1"/>
</dbReference>
<feature type="transmembrane region" description="Helical" evidence="7">
    <location>
        <begin position="186"/>
        <end position="203"/>
    </location>
</feature>
<evidence type="ECO:0000256" key="3">
    <source>
        <dbReference type="ARBA" id="ARBA00022692"/>
    </source>
</evidence>
<feature type="domain" description="EamA" evidence="8">
    <location>
        <begin position="5"/>
        <end position="137"/>
    </location>
</feature>
<accession>A0A7W6J6E7</accession>
<feature type="transmembrane region" description="Helical" evidence="7">
    <location>
        <begin position="120"/>
        <end position="139"/>
    </location>
</feature>
<dbReference type="Proteomes" id="UP000528286">
    <property type="component" value="Unassembled WGS sequence"/>
</dbReference>
<dbReference type="InterPro" id="IPR037185">
    <property type="entry name" value="EmrE-like"/>
</dbReference>
<dbReference type="GO" id="GO:0016020">
    <property type="term" value="C:membrane"/>
    <property type="evidence" value="ECO:0007669"/>
    <property type="project" value="UniProtKB-SubCell"/>
</dbReference>
<keyword evidence="4 7" id="KW-1133">Transmembrane helix</keyword>
<proteinExistence type="inferred from homology"/>
<dbReference type="InterPro" id="IPR000620">
    <property type="entry name" value="EamA_dom"/>
</dbReference>
<feature type="transmembrane region" description="Helical" evidence="7">
    <location>
        <begin position="33"/>
        <end position="52"/>
    </location>
</feature>
<dbReference type="AlphaFoldDB" id="A0A7W6J6E7"/>
<comment type="subcellular location">
    <subcellularLocation>
        <location evidence="1">Membrane</location>
        <topology evidence="1">Multi-pass membrane protein</topology>
    </subcellularLocation>
</comment>
<evidence type="ECO:0000256" key="5">
    <source>
        <dbReference type="ARBA" id="ARBA00023136"/>
    </source>
</evidence>
<dbReference type="RefSeq" id="WP_210296921.1">
    <property type="nucleotide sequence ID" value="NZ_JACIEZ010000003.1"/>
</dbReference>
<reference evidence="9 10" key="1">
    <citation type="submission" date="2020-08" db="EMBL/GenBank/DDBJ databases">
        <title>Genomic Encyclopedia of Type Strains, Phase IV (KMG-IV): sequencing the most valuable type-strain genomes for metagenomic binning, comparative biology and taxonomic classification.</title>
        <authorList>
            <person name="Goeker M."/>
        </authorList>
    </citation>
    <scope>NUCLEOTIDE SEQUENCE [LARGE SCALE GENOMIC DNA]</scope>
    <source>
        <strain evidence="9 10">DSM 29853</strain>
    </source>
</reference>
<comment type="caution">
    <text evidence="9">The sequence shown here is derived from an EMBL/GenBank/DDBJ whole genome shotgun (WGS) entry which is preliminary data.</text>
</comment>
<dbReference type="PANTHER" id="PTHR32322">
    <property type="entry name" value="INNER MEMBRANE TRANSPORTER"/>
    <property type="match status" value="1"/>
</dbReference>
<keyword evidence="5 7" id="KW-0472">Membrane</keyword>
<feature type="transmembrane region" description="Helical" evidence="7">
    <location>
        <begin position="94"/>
        <end position="113"/>
    </location>
</feature>
<evidence type="ECO:0000259" key="8">
    <source>
        <dbReference type="Pfam" id="PF00892"/>
    </source>
</evidence>
<evidence type="ECO:0000256" key="7">
    <source>
        <dbReference type="SAM" id="Phobius"/>
    </source>
</evidence>
<sequence>MDLQAVLLMLLCCSIWAVQQVGLKMTAADAPPVLQIGLRSGIAAGCVLILIAIRRERISLARNLLVAGIGAGLVFSVEFVLVGESIKFTSASHVVVFLYTAPIFAALGLQWILPSERLAAMQWAGIALASAGIAIAFLGHGADARQELPQMLVGDIFALLGGACWGLSTVIIRGTALSRVPGAHTLFYQLATGFLCMTTAAVLMGESTITPGPAVFANIAFQGLVVSFISYLVWFQLLTKYKAGQLGVFFLPDAHTGCRGRHSSAGRASDRRIRGRRLVRAGRRHYRQRLSMAAQEQGQSGSLSWSPADINQIVP</sequence>
<gene>
    <name evidence="9" type="ORF">GGR23_001960</name>
</gene>
<comment type="similarity">
    <text evidence="2">Belongs to the EamA transporter family.</text>
</comment>
<evidence type="ECO:0000313" key="10">
    <source>
        <dbReference type="Proteomes" id="UP000528286"/>
    </source>
</evidence>
<dbReference type="Pfam" id="PF00892">
    <property type="entry name" value="EamA"/>
    <property type="match status" value="2"/>
</dbReference>
<protein>
    <submittedName>
        <fullName evidence="9">Drug/metabolite transporter (DMT)-like permease</fullName>
    </submittedName>
</protein>
<evidence type="ECO:0000256" key="6">
    <source>
        <dbReference type="SAM" id="MobiDB-lite"/>
    </source>
</evidence>
<dbReference type="SUPFAM" id="SSF103481">
    <property type="entry name" value="Multidrug resistance efflux transporter EmrE"/>
    <property type="match status" value="1"/>
</dbReference>
<evidence type="ECO:0000313" key="9">
    <source>
        <dbReference type="EMBL" id="MBB4064773.1"/>
    </source>
</evidence>
<dbReference type="EMBL" id="JACIEZ010000003">
    <property type="protein sequence ID" value="MBB4064773.1"/>
    <property type="molecule type" value="Genomic_DNA"/>
</dbReference>
<evidence type="ECO:0000256" key="4">
    <source>
        <dbReference type="ARBA" id="ARBA00022989"/>
    </source>
</evidence>
<dbReference type="InterPro" id="IPR050638">
    <property type="entry name" value="AA-Vitamin_Transporters"/>
</dbReference>
<evidence type="ECO:0000256" key="2">
    <source>
        <dbReference type="ARBA" id="ARBA00007362"/>
    </source>
</evidence>
<name>A0A7W6J6E7_9HYPH</name>
<feature type="domain" description="EamA" evidence="8">
    <location>
        <begin position="153"/>
        <end position="250"/>
    </location>
</feature>
<feature type="region of interest" description="Disordered" evidence="6">
    <location>
        <begin position="293"/>
        <end position="315"/>
    </location>
</feature>
<feature type="transmembrane region" description="Helical" evidence="7">
    <location>
        <begin position="151"/>
        <end position="174"/>
    </location>
</feature>
<feature type="transmembrane region" description="Helical" evidence="7">
    <location>
        <begin position="215"/>
        <end position="235"/>
    </location>
</feature>
<keyword evidence="3 7" id="KW-0812">Transmembrane</keyword>
<feature type="transmembrane region" description="Helical" evidence="7">
    <location>
        <begin position="64"/>
        <end position="82"/>
    </location>
</feature>
<feature type="compositionally biased region" description="Polar residues" evidence="6">
    <location>
        <begin position="294"/>
        <end position="305"/>
    </location>
</feature>
<organism evidence="9 10">
    <name type="scientific">Gellertiella hungarica</name>
    <dbReference type="NCBI Taxonomy" id="1572859"/>
    <lineage>
        <taxon>Bacteria</taxon>
        <taxon>Pseudomonadati</taxon>
        <taxon>Pseudomonadota</taxon>
        <taxon>Alphaproteobacteria</taxon>
        <taxon>Hyphomicrobiales</taxon>
        <taxon>Rhizobiaceae</taxon>
        <taxon>Gellertiella</taxon>
    </lineage>
</organism>